<dbReference type="OrthoDB" id="1666796at2759"/>
<feature type="transmembrane region" description="Helical" evidence="7">
    <location>
        <begin position="30"/>
        <end position="56"/>
    </location>
</feature>
<evidence type="ECO:0000256" key="5">
    <source>
        <dbReference type="ARBA" id="ARBA00022989"/>
    </source>
</evidence>
<dbReference type="AlphaFoldDB" id="A0A1X6NMK7"/>
<feature type="transmembrane region" description="Helical" evidence="7">
    <location>
        <begin position="63"/>
        <end position="83"/>
    </location>
</feature>
<dbReference type="PANTHER" id="PTHR10766">
    <property type="entry name" value="TRANSMEMBRANE 9 SUPERFAMILY PROTEIN"/>
    <property type="match status" value="1"/>
</dbReference>
<feature type="transmembrane region" description="Helical" evidence="7">
    <location>
        <begin position="135"/>
        <end position="158"/>
    </location>
</feature>
<protein>
    <recommendedName>
        <fullName evidence="7">Transmembrane 9 superfamily member</fullName>
    </recommendedName>
</protein>
<feature type="transmembrane region" description="Helical" evidence="7">
    <location>
        <begin position="295"/>
        <end position="316"/>
    </location>
</feature>
<feature type="transmembrane region" description="Helical" evidence="7">
    <location>
        <begin position="214"/>
        <end position="240"/>
    </location>
</feature>
<feature type="transmembrane region" description="Helical" evidence="7">
    <location>
        <begin position="103"/>
        <end position="123"/>
    </location>
</feature>
<keyword evidence="6 7" id="KW-0472">Membrane</keyword>
<keyword evidence="4" id="KW-0732">Signal</keyword>
<evidence type="ECO:0000256" key="7">
    <source>
        <dbReference type="RuleBase" id="RU363079"/>
    </source>
</evidence>
<evidence type="ECO:0000256" key="6">
    <source>
        <dbReference type="ARBA" id="ARBA00023136"/>
    </source>
</evidence>
<dbReference type="GO" id="GO:0016020">
    <property type="term" value="C:membrane"/>
    <property type="evidence" value="ECO:0007669"/>
    <property type="project" value="UniProtKB-SubCell"/>
</dbReference>
<accession>A0A1X6NMK7</accession>
<evidence type="ECO:0000256" key="2">
    <source>
        <dbReference type="ARBA" id="ARBA00005227"/>
    </source>
</evidence>
<keyword evidence="5 7" id="KW-1133">Transmembrane helix</keyword>
<gene>
    <name evidence="8" type="ORF">BU14_1160s0001</name>
</gene>
<name>A0A1X6NMK7_PORUM</name>
<feature type="transmembrane region" description="Helical" evidence="7">
    <location>
        <begin position="252"/>
        <end position="275"/>
    </location>
</feature>
<evidence type="ECO:0000256" key="1">
    <source>
        <dbReference type="ARBA" id="ARBA00004141"/>
    </source>
</evidence>
<organism evidence="8 9">
    <name type="scientific">Porphyra umbilicalis</name>
    <name type="common">Purple laver</name>
    <name type="synonym">Red alga</name>
    <dbReference type="NCBI Taxonomy" id="2786"/>
    <lineage>
        <taxon>Eukaryota</taxon>
        <taxon>Rhodophyta</taxon>
        <taxon>Bangiophyceae</taxon>
        <taxon>Bangiales</taxon>
        <taxon>Bangiaceae</taxon>
        <taxon>Porphyra</taxon>
    </lineage>
</organism>
<evidence type="ECO:0000313" key="8">
    <source>
        <dbReference type="EMBL" id="OSX69780.1"/>
    </source>
</evidence>
<sequence length="329" mass="36102">MDNEEEVQEESGWKLIHGDVFRPPRAAGMLSVFVGSGTQLIAMMTVTLAFAVLGFLSPANRGGLLTALLTCWVFTSSFCGYHAAKLYTNLGGENKKAVTLGSAFFFSSVAFSVFFSLNLLLWLNGSTGAVPFLTLLLLLLLWFGISVPLNVLGAYAGYKAKAIEWPVRTNQIPREIPHSSTVPPMVFAVFCGVLPFGTVFLELVFVLNSLANNLLLYYFGFTFLVALILAVTCAEVSVVITYLTLCKEDYHWWWRSFVASGSSALYVFAYALFFLWSQPASSAMPFLSSMLYMGYASLASLGFGLITGVIGFYASFRFVLACFRSVHID</sequence>
<reference evidence="8 9" key="1">
    <citation type="submission" date="2017-03" db="EMBL/GenBank/DDBJ databases">
        <title>WGS assembly of Porphyra umbilicalis.</title>
        <authorList>
            <person name="Brawley S.H."/>
            <person name="Blouin N.A."/>
            <person name="Ficko-Blean E."/>
            <person name="Wheeler G.L."/>
            <person name="Lohr M."/>
            <person name="Goodson H.V."/>
            <person name="Jenkins J.W."/>
            <person name="Blaby-Haas C.E."/>
            <person name="Helliwell K.E."/>
            <person name="Chan C."/>
            <person name="Marriage T."/>
            <person name="Bhattacharya D."/>
            <person name="Klein A.S."/>
            <person name="Badis Y."/>
            <person name="Brodie J."/>
            <person name="Cao Y."/>
            <person name="Collen J."/>
            <person name="Dittami S.M."/>
            <person name="Gachon C.M."/>
            <person name="Green B.R."/>
            <person name="Karpowicz S."/>
            <person name="Kim J.W."/>
            <person name="Kudahl U."/>
            <person name="Lin S."/>
            <person name="Michel G."/>
            <person name="Mittag M."/>
            <person name="Olson B.J."/>
            <person name="Pangilinan J."/>
            <person name="Peng Y."/>
            <person name="Qiu H."/>
            <person name="Shu S."/>
            <person name="Singer J.T."/>
            <person name="Smith A.G."/>
            <person name="Sprecher B.N."/>
            <person name="Wagner V."/>
            <person name="Wang W."/>
            <person name="Wang Z.-Y."/>
            <person name="Yan J."/>
            <person name="Yarish C."/>
            <person name="Zoeuner-Riek S."/>
            <person name="Zhuang Y."/>
            <person name="Zou Y."/>
            <person name="Lindquist E.A."/>
            <person name="Grimwood J."/>
            <person name="Barry K."/>
            <person name="Rokhsar D.S."/>
            <person name="Schmutz J."/>
            <person name="Stiller J.W."/>
            <person name="Grossman A.R."/>
            <person name="Prochnik S.E."/>
        </authorList>
    </citation>
    <scope>NUCLEOTIDE SEQUENCE [LARGE SCALE GENOMIC DNA]</scope>
    <source>
        <strain evidence="8">4086291</strain>
    </source>
</reference>
<proteinExistence type="inferred from homology"/>
<comment type="similarity">
    <text evidence="2 7">Belongs to the nonaspanin (TM9SF) (TC 9.A.2) family.</text>
</comment>
<dbReference type="GO" id="GO:0072657">
    <property type="term" value="P:protein localization to membrane"/>
    <property type="evidence" value="ECO:0007669"/>
    <property type="project" value="TreeGrafter"/>
</dbReference>
<dbReference type="PANTHER" id="PTHR10766:SF154">
    <property type="entry name" value="TRANSMEMBRANE 9 SUPERFAMILY MEMBER 10"/>
    <property type="match status" value="1"/>
</dbReference>
<evidence type="ECO:0000313" key="9">
    <source>
        <dbReference type="Proteomes" id="UP000218209"/>
    </source>
</evidence>
<keyword evidence="3 7" id="KW-0812">Transmembrane</keyword>
<dbReference type="EMBL" id="KV919406">
    <property type="protein sequence ID" value="OSX69780.1"/>
    <property type="molecule type" value="Genomic_DNA"/>
</dbReference>
<dbReference type="InterPro" id="IPR004240">
    <property type="entry name" value="EMP70"/>
</dbReference>
<dbReference type="Proteomes" id="UP000218209">
    <property type="component" value="Unassembled WGS sequence"/>
</dbReference>
<dbReference type="Pfam" id="PF02990">
    <property type="entry name" value="EMP70"/>
    <property type="match status" value="1"/>
</dbReference>
<comment type="subcellular location">
    <subcellularLocation>
        <location evidence="1">Membrane</location>
        <topology evidence="1">Multi-pass membrane protein</topology>
    </subcellularLocation>
</comment>
<evidence type="ECO:0000256" key="4">
    <source>
        <dbReference type="ARBA" id="ARBA00022729"/>
    </source>
</evidence>
<keyword evidence="9" id="KW-1185">Reference proteome</keyword>
<feature type="transmembrane region" description="Helical" evidence="7">
    <location>
        <begin position="185"/>
        <end position="207"/>
    </location>
</feature>
<evidence type="ECO:0000256" key="3">
    <source>
        <dbReference type="ARBA" id="ARBA00022692"/>
    </source>
</evidence>